<dbReference type="AlphaFoldDB" id="A0A6B3L5G5"/>
<comment type="subcellular location">
    <subcellularLocation>
        <location evidence="11">Cytoplasm</location>
    </subcellularLocation>
</comment>
<dbReference type="SUPFAM" id="SSF141734">
    <property type="entry name" value="HisI-like"/>
    <property type="match status" value="1"/>
</dbReference>
<feature type="binding site" evidence="11">
    <location>
        <position position="93"/>
    </location>
    <ligand>
        <name>Mg(2+)</name>
        <dbReference type="ChEBI" id="CHEBI:18420"/>
    </ligand>
</feature>
<dbReference type="GO" id="GO:0005737">
    <property type="term" value="C:cytoplasm"/>
    <property type="evidence" value="ECO:0007669"/>
    <property type="project" value="UniProtKB-SubCell"/>
</dbReference>
<feature type="region of interest" description="Disordered" evidence="12">
    <location>
        <begin position="129"/>
        <end position="152"/>
    </location>
</feature>
<comment type="pathway">
    <text evidence="4">Amino-acid biosynthesis; L-histidine biosynthesis; L-histidine from 5-phospho-alpha-D-ribose 1-diphosphate: step 2/9.</text>
</comment>
<comment type="pathway">
    <text evidence="3 11">Amino-acid biosynthesis; L-histidine biosynthesis; L-histidine from 5-phospho-alpha-D-ribose 1-diphosphate: step 3/9.</text>
</comment>
<dbReference type="Pfam" id="PF01502">
    <property type="entry name" value="PRA-CH"/>
    <property type="match status" value="1"/>
</dbReference>
<dbReference type="PANTHER" id="PTHR42945">
    <property type="entry name" value="HISTIDINE BIOSYNTHESIS BIFUNCTIONAL PROTEIN"/>
    <property type="match status" value="1"/>
</dbReference>
<comment type="similarity">
    <text evidence="11">Belongs to the PRA-CH family.</text>
</comment>
<dbReference type="PANTHER" id="PTHR42945:SF1">
    <property type="entry name" value="HISTIDINE BIOSYNTHESIS BIFUNCTIONAL PROTEIN HIS7"/>
    <property type="match status" value="1"/>
</dbReference>
<organism evidence="14 15">
    <name type="scientific">Sulfuriroseicoccus oceanibius</name>
    <dbReference type="NCBI Taxonomy" id="2707525"/>
    <lineage>
        <taxon>Bacteria</taxon>
        <taxon>Pseudomonadati</taxon>
        <taxon>Verrucomicrobiota</taxon>
        <taxon>Verrucomicrobiia</taxon>
        <taxon>Verrucomicrobiales</taxon>
        <taxon>Verrucomicrobiaceae</taxon>
        <taxon>Sulfuriroseicoccus</taxon>
    </lineage>
</organism>
<dbReference type="InterPro" id="IPR038019">
    <property type="entry name" value="PRib_AMP_CycHydrolase_sf"/>
</dbReference>
<evidence type="ECO:0000259" key="13">
    <source>
        <dbReference type="Pfam" id="PF01502"/>
    </source>
</evidence>
<dbReference type="RefSeq" id="WP_164365344.1">
    <property type="nucleotide sequence ID" value="NZ_CP066776.1"/>
</dbReference>
<feature type="binding site" evidence="11">
    <location>
        <position position="95"/>
    </location>
    <ligand>
        <name>Mg(2+)</name>
        <dbReference type="ChEBI" id="CHEBI:18420"/>
    </ligand>
</feature>
<reference evidence="14 15" key="1">
    <citation type="submission" date="2020-12" db="EMBL/GenBank/DDBJ databases">
        <title>Sulforoseuscoccus oceanibium gen. nov., sp. nov., a representative of the phylum Verrucomicrobia with special cytoplasmic membrane, and proposal of Sulforoseuscoccusaceae fam. nov.</title>
        <authorList>
            <person name="Xi F."/>
        </authorList>
    </citation>
    <scope>NUCLEOTIDE SEQUENCE [LARGE SCALE GENOMIC DNA]</scope>
    <source>
        <strain evidence="14 15">T37</strain>
    </source>
</reference>
<evidence type="ECO:0000256" key="1">
    <source>
        <dbReference type="ARBA" id="ARBA00000024"/>
    </source>
</evidence>
<evidence type="ECO:0000256" key="11">
    <source>
        <dbReference type="HAMAP-Rule" id="MF_01021"/>
    </source>
</evidence>
<dbReference type="GO" id="GO:0000105">
    <property type="term" value="P:L-histidine biosynthetic process"/>
    <property type="evidence" value="ECO:0007669"/>
    <property type="project" value="UniProtKB-UniRule"/>
</dbReference>
<dbReference type="GO" id="GO:0000287">
    <property type="term" value="F:magnesium ion binding"/>
    <property type="evidence" value="ECO:0007669"/>
    <property type="project" value="UniProtKB-UniRule"/>
</dbReference>
<comment type="catalytic activity">
    <reaction evidence="1 11">
        <text>1-(5-phospho-beta-D-ribosyl)-5'-AMP + H2O = 1-(5-phospho-beta-D-ribosyl)-5-[(5-phospho-beta-D-ribosylamino)methylideneamino]imidazole-4-carboxamide</text>
        <dbReference type="Rhea" id="RHEA:20049"/>
        <dbReference type="ChEBI" id="CHEBI:15377"/>
        <dbReference type="ChEBI" id="CHEBI:58435"/>
        <dbReference type="ChEBI" id="CHEBI:59457"/>
        <dbReference type="EC" id="3.5.4.19"/>
    </reaction>
</comment>
<dbReference type="FunFam" id="3.10.20.810:FF:000001">
    <property type="entry name" value="Histidine biosynthesis bifunctional protein HisIE"/>
    <property type="match status" value="1"/>
</dbReference>
<evidence type="ECO:0000256" key="3">
    <source>
        <dbReference type="ARBA" id="ARBA00005169"/>
    </source>
</evidence>
<evidence type="ECO:0000256" key="6">
    <source>
        <dbReference type="ARBA" id="ARBA00008299"/>
    </source>
</evidence>
<feature type="binding site" evidence="11">
    <location>
        <position position="92"/>
    </location>
    <ligand>
        <name>Zn(2+)</name>
        <dbReference type="ChEBI" id="CHEBI:29105"/>
        <note>ligand shared between dimeric partners</note>
    </ligand>
</feature>
<dbReference type="GO" id="GO:0004636">
    <property type="term" value="F:phosphoribosyl-ATP diphosphatase activity"/>
    <property type="evidence" value="ECO:0007669"/>
    <property type="project" value="UniProtKB-EC"/>
</dbReference>
<evidence type="ECO:0000256" key="10">
    <source>
        <dbReference type="ARBA" id="ARBA00023102"/>
    </source>
</evidence>
<protein>
    <recommendedName>
        <fullName evidence="11">Phosphoribosyl-AMP cyclohydrolase</fullName>
        <shortName evidence="11">PRA-CH</shortName>
        <ecNumber evidence="11">3.5.4.19</ecNumber>
    </recommendedName>
</protein>
<comment type="function">
    <text evidence="11">Catalyzes the hydrolysis of the adenine ring of phosphoribosyl-AMP.</text>
</comment>
<keyword evidence="15" id="KW-1185">Reference proteome</keyword>
<comment type="similarity">
    <text evidence="6">In the N-terminal section; belongs to the PRA-CH family.</text>
</comment>
<feature type="binding site" evidence="11">
    <location>
        <position position="109"/>
    </location>
    <ligand>
        <name>Zn(2+)</name>
        <dbReference type="ChEBI" id="CHEBI:29105"/>
        <note>ligand shared between dimeric partners</note>
    </ligand>
</feature>
<comment type="similarity">
    <text evidence="5">In the C-terminal section; belongs to the PRA-PH family.</text>
</comment>
<evidence type="ECO:0000313" key="15">
    <source>
        <dbReference type="Proteomes" id="UP000475117"/>
    </source>
</evidence>
<keyword evidence="8 11" id="KW-0028">Amino-acid biosynthesis</keyword>
<comment type="cofactor">
    <cofactor evidence="11">
        <name>Mg(2+)</name>
        <dbReference type="ChEBI" id="CHEBI:18420"/>
    </cofactor>
    <text evidence="11">Binds 1 Mg(2+) ion per subunit.</text>
</comment>
<dbReference type="HAMAP" id="MF_01021">
    <property type="entry name" value="HisI"/>
    <property type="match status" value="1"/>
</dbReference>
<keyword evidence="7 11" id="KW-0963">Cytoplasm</keyword>
<evidence type="ECO:0000256" key="12">
    <source>
        <dbReference type="SAM" id="MobiDB-lite"/>
    </source>
</evidence>
<keyword evidence="11" id="KW-0479">Metal-binding</keyword>
<keyword evidence="11" id="KW-0460">Magnesium</keyword>
<evidence type="ECO:0000256" key="4">
    <source>
        <dbReference type="ARBA" id="ARBA00005204"/>
    </source>
</evidence>
<dbReference type="UniPathway" id="UPA00031">
    <property type="reaction ID" value="UER00008"/>
</dbReference>
<dbReference type="Proteomes" id="UP000475117">
    <property type="component" value="Chromosome"/>
</dbReference>
<sequence>MSLPFASRDDRKAVESALAFAPKFDENGLIVAIATDHVTNEVLMVAYMNEESLRKTLELGEAVYFSRSRQEIWHKGATSGHVQKVKEIKTDCDQDALVLKVEQIGSGCCHAGYPSCFYRAVPLESDVTATDGDYPLTQQSEQSYDPDAVYKK</sequence>
<feature type="domain" description="Phosphoribosyl-AMP cyclohydrolase" evidence="13">
    <location>
        <begin position="44"/>
        <end position="118"/>
    </location>
</feature>
<gene>
    <name evidence="11 14" type="primary">hisI</name>
    <name evidence="14" type="ORF">G3M56_013770</name>
</gene>
<evidence type="ECO:0000256" key="7">
    <source>
        <dbReference type="ARBA" id="ARBA00022490"/>
    </source>
</evidence>
<evidence type="ECO:0000256" key="2">
    <source>
        <dbReference type="ARBA" id="ARBA00001460"/>
    </source>
</evidence>
<evidence type="ECO:0000256" key="8">
    <source>
        <dbReference type="ARBA" id="ARBA00022605"/>
    </source>
</evidence>
<accession>A0A6B3L5G5</accession>
<evidence type="ECO:0000313" key="14">
    <source>
        <dbReference type="EMBL" id="QQL44915.1"/>
    </source>
</evidence>
<evidence type="ECO:0000256" key="9">
    <source>
        <dbReference type="ARBA" id="ARBA00022801"/>
    </source>
</evidence>
<dbReference type="GO" id="GO:0004635">
    <property type="term" value="F:phosphoribosyl-AMP cyclohydrolase activity"/>
    <property type="evidence" value="ECO:0007669"/>
    <property type="project" value="UniProtKB-UniRule"/>
</dbReference>
<comment type="cofactor">
    <cofactor evidence="11">
        <name>Zn(2+)</name>
        <dbReference type="ChEBI" id="CHEBI:29105"/>
    </cofactor>
    <text evidence="11">Binds 1 zinc ion per subunit.</text>
</comment>
<dbReference type="Gene3D" id="3.10.20.810">
    <property type="entry name" value="Phosphoribosyl-AMP cyclohydrolase"/>
    <property type="match status" value="1"/>
</dbReference>
<feature type="binding site" evidence="11">
    <location>
        <position position="91"/>
    </location>
    <ligand>
        <name>Mg(2+)</name>
        <dbReference type="ChEBI" id="CHEBI:18420"/>
    </ligand>
</feature>
<keyword evidence="11" id="KW-0862">Zinc</keyword>
<name>A0A6B3L5G5_9BACT</name>
<proteinExistence type="inferred from homology"/>
<keyword evidence="9 11" id="KW-0378">Hydrolase</keyword>
<dbReference type="InterPro" id="IPR026660">
    <property type="entry name" value="PRA-CH"/>
</dbReference>
<dbReference type="EMBL" id="CP066776">
    <property type="protein sequence ID" value="QQL44915.1"/>
    <property type="molecule type" value="Genomic_DNA"/>
</dbReference>
<dbReference type="KEGG" id="soa:G3M56_013770"/>
<evidence type="ECO:0000256" key="5">
    <source>
        <dbReference type="ARBA" id="ARBA00007731"/>
    </source>
</evidence>
<feature type="binding site" evidence="11">
    <location>
        <position position="116"/>
    </location>
    <ligand>
        <name>Zn(2+)</name>
        <dbReference type="ChEBI" id="CHEBI:29105"/>
        <note>ligand shared between dimeric partners</note>
    </ligand>
</feature>
<dbReference type="InterPro" id="IPR002496">
    <property type="entry name" value="PRib_AMP_CycHydrolase_dom"/>
</dbReference>
<dbReference type="EC" id="3.5.4.19" evidence="11"/>
<dbReference type="NCBIfam" id="NF000768">
    <property type="entry name" value="PRK00051.1"/>
    <property type="match status" value="1"/>
</dbReference>
<comment type="subunit">
    <text evidence="11">Homodimer.</text>
</comment>
<comment type="catalytic activity">
    <reaction evidence="2">
        <text>1-(5-phospho-beta-D-ribosyl)-ATP + H2O = 1-(5-phospho-beta-D-ribosyl)-5'-AMP + diphosphate + H(+)</text>
        <dbReference type="Rhea" id="RHEA:22828"/>
        <dbReference type="ChEBI" id="CHEBI:15377"/>
        <dbReference type="ChEBI" id="CHEBI:15378"/>
        <dbReference type="ChEBI" id="CHEBI:33019"/>
        <dbReference type="ChEBI" id="CHEBI:59457"/>
        <dbReference type="ChEBI" id="CHEBI:73183"/>
        <dbReference type="EC" id="3.6.1.31"/>
    </reaction>
</comment>
<keyword evidence="10 11" id="KW-0368">Histidine biosynthesis</keyword>
<dbReference type="GO" id="GO:0008270">
    <property type="term" value="F:zinc ion binding"/>
    <property type="evidence" value="ECO:0007669"/>
    <property type="project" value="UniProtKB-UniRule"/>
</dbReference>